<gene>
    <name evidence="4" type="ORF">Pcinc_026457</name>
</gene>
<evidence type="ECO:0000259" key="3">
    <source>
        <dbReference type="PROSITE" id="PS50102"/>
    </source>
</evidence>
<dbReference type="InterPro" id="IPR000504">
    <property type="entry name" value="RRM_dom"/>
</dbReference>
<keyword evidence="1 2" id="KW-0694">RNA-binding</keyword>
<keyword evidence="5" id="KW-1185">Reference proteome</keyword>
<sequence>MASVTNSNAKRYRFLGQEEETPNFHAVDTLQEKILKSLVEKQLTKSTSLNEQLEKRKIFIKSTSEVSISANTCGLSSCQEYKELAASLNTKQILYSCGLSHAETELLLNEGSSSSLEAPHAKEKRLKEIEKKLLSRQHQLEELTDSPPDQFSGALPLNRHQYEEECSFLSSLTNTEKPTQCLVRLQPHCDPTIPDNHPLNHLKDIADELFSKDTALESQVNSRATNFKQKGTELVGSPLKRKKVREQHCIYMTEKPKSLWDLKDIPKVIKREEVNKTIRDTGIIPAKKIESPIRKENFSRSSTCNGNAVINQTRPFVLTLDPNELIPLDVIKSNRKTVQELLAMDKFKNYTKGSPSSTLYVKNLSHDASPKDLASLMGHFECEGGTKIQYRILNGRMKGQAFIIFPDKEMASHALNICNGYILNNKPLVIEFGKSKSNNCCD</sequence>
<dbReference type="GO" id="GO:0030626">
    <property type="term" value="F:U12 snRNA binding"/>
    <property type="evidence" value="ECO:0007669"/>
    <property type="project" value="TreeGrafter"/>
</dbReference>
<organism evidence="4 5">
    <name type="scientific">Petrolisthes cinctipes</name>
    <name type="common">Flat porcelain crab</name>
    <dbReference type="NCBI Taxonomy" id="88211"/>
    <lineage>
        <taxon>Eukaryota</taxon>
        <taxon>Metazoa</taxon>
        <taxon>Ecdysozoa</taxon>
        <taxon>Arthropoda</taxon>
        <taxon>Crustacea</taxon>
        <taxon>Multicrustacea</taxon>
        <taxon>Malacostraca</taxon>
        <taxon>Eumalacostraca</taxon>
        <taxon>Eucarida</taxon>
        <taxon>Decapoda</taxon>
        <taxon>Pleocyemata</taxon>
        <taxon>Anomura</taxon>
        <taxon>Galatheoidea</taxon>
        <taxon>Porcellanidae</taxon>
        <taxon>Petrolisthes</taxon>
    </lineage>
</organism>
<evidence type="ECO:0000256" key="1">
    <source>
        <dbReference type="ARBA" id="ARBA00022884"/>
    </source>
</evidence>
<dbReference type="Pfam" id="PF00076">
    <property type="entry name" value="RRM_1"/>
    <property type="match status" value="1"/>
</dbReference>
<dbReference type="InterPro" id="IPR045164">
    <property type="entry name" value="RBM41/RNPC3"/>
</dbReference>
<name>A0AAE1KC96_PETCI</name>
<dbReference type="Gene3D" id="3.30.70.330">
    <property type="match status" value="1"/>
</dbReference>
<dbReference type="InterPro" id="IPR035979">
    <property type="entry name" value="RBD_domain_sf"/>
</dbReference>
<evidence type="ECO:0000313" key="5">
    <source>
        <dbReference type="Proteomes" id="UP001286313"/>
    </source>
</evidence>
<proteinExistence type="predicted"/>
<accession>A0AAE1KC96</accession>
<evidence type="ECO:0000313" key="4">
    <source>
        <dbReference type="EMBL" id="KAK3868135.1"/>
    </source>
</evidence>
<reference evidence="4" key="1">
    <citation type="submission" date="2023-10" db="EMBL/GenBank/DDBJ databases">
        <title>Genome assemblies of two species of porcelain crab, Petrolisthes cinctipes and Petrolisthes manimaculis (Anomura: Porcellanidae).</title>
        <authorList>
            <person name="Angst P."/>
        </authorList>
    </citation>
    <scope>NUCLEOTIDE SEQUENCE</scope>
    <source>
        <strain evidence="4">PB745_01</strain>
        <tissue evidence="4">Gill</tissue>
    </source>
</reference>
<dbReference type="AlphaFoldDB" id="A0AAE1KC96"/>
<dbReference type="InterPro" id="IPR012677">
    <property type="entry name" value="Nucleotide-bd_a/b_plait_sf"/>
</dbReference>
<dbReference type="SMART" id="SM00360">
    <property type="entry name" value="RRM"/>
    <property type="match status" value="1"/>
</dbReference>
<dbReference type="GO" id="GO:0097157">
    <property type="term" value="F:pre-mRNA intronic binding"/>
    <property type="evidence" value="ECO:0007669"/>
    <property type="project" value="TreeGrafter"/>
</dbReference>
<dbReference type="EMBL" id="JAWQEG010003074">
    <property type="protein sequence ID" value="KAK3868135.1"/>
    <property type="molecule type" value="Genomic_DNA"/>
</dbReference>
<feature type="domain" description="RRM" evidence="3">
    <location>
        <begin position="357"/>
        <end position="435"/>
    </location>
</feature>
<dbReference type="Proteomes" id="UP001286313">
    <property type="component" value="Unassembled WGS sequence"/>
</dbReference>
<protein>
    <recommendedName>
        <fullName evidence="3">RRM domain-containing protein</fullName>
    </recommendedName>
</protein>
<dbReference type="PANTHER" id="PTHR16105">
    <property type="entry name" value="RNA-BINDING REGION-CONTAINING PROTEIN 3"/>
    <property type="match status" value="1"/>
</dbReference>
<evidence type="ECO:0000256" key="2">
    <source>
        <dbReference type="PROSITE-ProRule" id="PRU00176"/>
    </source>
</evidence>
<dbReference type="PROSITE" id="PS50102">
    <property type="entry name" value="RRM"/>
    <property type="match status" value="1"/>
</dbReference>
<comment type="caution">
    <text evidence="4">The sequence shown here is derived from an EMBL/GenBank/DDBJ whole genome shotgun (WGS) entry which is preliminary data.</text>
</comment>
<dbReference type="SUPFAM" id="SSF54928">
    <property type="entry name" value="RNA-binding domain, RBD"/>
    <property type="match status" value="1"/>
</dbReference>
<dbReference type="GO" id="GO:0000398">
    <property type="term" value="P:mRNA splicing, via spliceosome"/>
    <property type="evidence" value="ECO:0007669"/>
    <property type="project" value="TreeGrafter"/>
</dbReference>
<dbReference type="GO" id="GO:0005689">
    <property type="term" value="C:U12-type spliceosomal complex"/>
    <property type="evidence" value="ECO:0007669"/>
    <property type="project" value="TreeGrafter"/>
</dbReference>
<dbReference type="PANTHER" id="PTHR16105:SF2">
    <property type="entry name" value="RNA-BINDING PROTEIN 41"/>
    <property type="match status" value="1"/>
</dbReference>